<reference evidence="2" key="1">
    <citation type="submission" date="2022-11" db="UniProtKB">
        <authorList>
            <consortium name="WormBaseParasite"/>
        </authorList>
    </citation>
    <scope>IDENTIFICATION</scope>
</reference>
<dbReference type="Proteomes" id="UP000887579">
    <property type="component" value="Unplaced"/>
</dbReference>
<sequence>MHDYNTVANLFDQRHICDLAEILINHGADPDKYHALTLHPLHYASLISSLCKQWLQEECELKNPCDGSLGMTSEVLLNHMECHDFMNDEDDETARKSFVEESFYNSISLADKIHHSFPDYVIDMEYFLNLYDQKGQTPLICAFDAQHFHINWKQNFDVLIDGGANIEEKEITSFNNGIPVYGENSIHKILGVNTNSNVFDICVNSPQHVLNSRKAIVEYFLSHGVDKDHVKQMAANNLFLTIQTKRALQENCETTDEKLENIDRLVEFWFEITVLLYDMPLVEAYQNFHYDVDNWLKGLVFGIDADKNETNNRAKFKSDQSQEHQTSGSQIYNESEDTSTSAKNTNQSSTENVCKNYAMKNEIPAAQFIIFPNTDGDLVIVDSEDEDIFWQYKCISSHFYQCNFCKEKNVEVTAHLKTLPTGEQYIVTNQIQHVCKIQNLTDTNRIVKQSDYEMDRNSEGVEDLTVIHPADKQWIYEYRYDNNLKTFYCVKCRENKHNVVTAFWKNKNEEKCIILSSHHICYILSKLSL</sequence>
<proteinExistence type="predicted"/>
<accession>A0AC34FME6</accession>
<name>A0AC34FME6_9BILA</name>
<evidence type="ECO:0000313" key="1">
    <source>
        <dbReference type="Proteomes" id="UP000887579"/>
    </source>
</evidence>
<evidence type="ECO:0000313" key="2">
    <source>
        <dbReference type="WBParaSite" id="ES5_v2.g17977.t1"/>
    </source>
</evidence>
<dbReference type="WBParaSite" id="ES5_v2.g17977.t1">
    <property type="protein sequence ID" value="ES5_v2.g17977.t1"/>
    <property type="gene ID" value="ES5_v2.g17977"/>
</dbReference>
<organism evidence="1 2">
    <name type="scientific">Panagrolaimus sp. ES5</name>
    <dbReference type="NCBI Taxonomy" id="591445"/>
    <lineage>
        <taxon>Eukaryota</taxon>
        <taxon>Metazoa</taxon>
        <taxon>Ecdysozoa</taxon>
        <taxon>Nematoda</taxon>
        <taxon>Chromadorea</taxon>
        <taxon>Rhabditida</taxon>
        <taxon>Tylenchina</taxon>
        <taxon>Panagrolaimomorpha</taxon>
        <taxon>Panagrolaimoidea</taxon>
        <taxon>Panagrolaimidae</taxon>
        <taxon>Panagrolaimus</taxon>
    </lineage>
</organism>
<protein>
    <submittedName>
        <fullName evidence="2">Uncharacterized protein</fullName>
    </submittedName>
</protein>